<dbReference type="EMBL" id="JBHLUE010000002">
    <property type="protein sequence ID" value="MFC0562908.1"/>
    <property type="molecule type" value="Genomic_DNA"/>
</dbReference>
<protein>
    <submittedName>
        <fullName evidence="1">Uncharacterized protein</fullName>
    </submittedName>
</protein>
<gene>
    <name evidence="1" type="ORF">ACFFHU_01800</name>
</gene>
<name>A0ABV6NS26_9ACTN</name>
<dbReference type="Proteomes" id="UP001589894">
    <property type="component" value="Unassembled WGS sequence"/>
</dbReference>
<dbReference type="RefSeq" id="WP_377334974.1">
    <property type="nucleotide sequence ID" value="NZ_JBHLUE010000002.1"/>
</dbReference>
<sequence length="214" mass="22659">MDAQTYSSIVAMCAGLAGRLSDDVLGVVREHYSAGEWELAESALLLGLRNETIGITGVEADAIRSVLEDPNTPDLAAVTIIEALPPRAYSFQPTGPSTAPTSRSADQLLSAAAPRHGGLDLRRAWREPLADVSGTGTWTYLLLVVPGTDELPTYAGLSSELWVGLHEKWPVEVVAMGCQLSPYQAAVWSVAQPVWSAAPMAPPDQDAPAANRPS</sequence>
<reference evidence="1 2" key="1">
    <citation type="submission" date="2024-09" db="EMBL/GenBank/DDBJ databases">
        <authorList>
            <person name="Sun Q."/>
            <person name="Mori K."/>
        </authorList>
    </citation>
    <scope>NUCLEOTIDE SEQUENCE [LARGE SCALE GENOMIC DNA]</scope>
    <source>
        <strain evidence="1 2">TBRC 2205</strain>
    </source>
</reference>
<comment type="caution">
    <text evidence="1">The sequence shown here is derived from an EMBL/GenBank/DDBJ whole genome shotgun (WGS) entry which is preliminary data.</text>
</comment>
<organism evidence="1 2">
    <name type="scientific">Plantactinospora siamensis</name>
    <dbReference type="NCBI Taxonomy" id="555372"/>
    <lineage>
        <taxon>Bacteria</taxon>
        <taxon>Bacillati</taxon>
        <taxon>Actinomycetota</taxon>
        <taxon>Actinomycetes</taxon>
        <taxon>Micromonosporales</taxon>
        <taxon>Micromonosporaceae</taxon>
        <taxon>Plantactinospora</taxon>
    </lineage>
</organism>
<evidence type="ECO:0000313" key="2">
    <source>
        <dbReference type="Proteomes" id="UP001589894"/>
    </source>
</evidence>
<keyword evidence="2" id="KW-1185">Reference proteome</keyword>
<accession>A0ABV6NS26</accession>
<evidence type="ECO:0000313" key="1">
    <source>
        <dbReference type="EMBL" id="MFC0562908.1"/>
    </source>
</evidence>
<proteinExistence type="predicted"/>